<dbReference type="Pfam" id="PF06791">
    <property type="entry name" value="TMP_2"/>
    <property type="match status" value="1"/>
</dbReference>
<sequence length="1101" mass="114569">MTDLASLALRIDSTEVASGAASLDKLTAAGTRAEGAVDRLGDSTAQAGRQIRTGSQAAADFAASAQRQAEQIRRFGSASLDMGKNTGLAAHHVQNLAFQFQDVAQGLLTGQRPLTVFLQQGAQIGGIMQQASLGVGGLTRALLGMAGAAAAAVLTNPVLLALAAAAGTAYGAFKLFQSSIDDSGVLTDYANSLGLTAKEMKELENVTVTAGDVFKGLWKTIDDGLGLSTVFSSIKEWAVDAFTTWLDFNKTLWSSVYGLAVGSFEAVKNVWNRFPAIMGDLFAQAANKAIDGMNWMIEKAIAGINTLASRANALIGQDIFGQLGEFRIDNIANPNQGMAARTIADNMAAVAARTREARGAMDSFTDSLGKNVIAAAKTRISAQAAEILADRTEKAAKAAKEAADRHREFEQAMAGVLREIRQAQSEFEALQDKYDPLTASARRYREELDKISRAVGNKLLSDADAEVWKRKALIDSVANDIDSLSKEAAAEMGFGLKNAAKNAKEELLDGVRGIVNALDQLGDAGRTLADIGAVLEGFAGGDFSGARGPLGGLFALIGKAGGKDTFKPLTDKLDDIFGGENGQFAKTMKDLLGGAGIGLASGMIANGGQNSALGSSIGGALGQTLGKELLGPMMGKLGGAIAGPLGSIAGGIIGGAIGGAFKKTKWGRVDLTAGGYDVAGNSGKAKANAVTAGDSFTEGLAGIAEQFGGTVGDFGRISLGQRHGDWRVNAGGTSLKIKKGAVEFDEDAEGAVAYAMKLAIERGAIQGIRNSTNALLRAGSDIQVQLQKALQFEGVFSDLKARLDPTGAALDDLTKRFDGLRTIFKEAGATTAEYAQLEQLLALQRKDILDQAAAEALDKLNERRALEVRLLEAQGNATAAAALARQIELSQTKDELKDLMRRVHAAEVAAEAQEKAAAALEEVRSRFRAFTDDLIAFRDELSGASSGTLTYRQAMVKLMTTGGLAAAGDETALGSLSGIGRDFLSLAKDRASSAAQYARDIAMVREYVDKAIAVSQGVSGITSATVGGVGAIAAPSLVSAGQTNADLLAEVKAMRSELKALMLQEVSNSGGIKRVLDRADGGDYLRIGNDSDTPVYTEAAP</sequence>
<evidence type="ECO:0000313" key="3">
    <source>
        <dbReference type="EMBL" id="API58101.1"/>
    </source>
</evidence>
<dbReference type="AlphaFoldDB" id="A0A1L3ZR47"/>
<dbReference type="InterPro" id="IPR009628">
    <property type="entry name" value="Phage_tape_measure_N"/>
</dbReference>
<evidence type="ECO:0000256" key="1">
    <source>
        <dbReference type="SAM" id="Coils"/>
    </source>
</evidence>
<evidence type="ECO:0000313" key="4">
    <source>
        <dbReference type="Proteomes" id="UP000182063"/>
    </source>
</evidence>
<organism evidence="3 4">
    <name type="scientific">Tardibacter chloracetimidivorans</name>
    <dbReference type="NCBI Taxonomy" id="1921510"/>
    <lineage>
        <taxon>Bacteria</taxon>
        <taxon>Pseudomonadati</taxon>
        <taxon>Pseudomonadota</taxon>
        <taxon>Alphaproteobacteria</taxon>
        <taxon>Sphingomonadales</taxon>
        <taxon>Sphingomonadaceae</taxon>
        <taxon>Tardibacter</taxon>
    </lineage>
</organism>
<dbReference type="EMBL" id="CP018221">
    <property type="protein sequence ID" value="API58101.1"/>
    <property type="molecule type" value="Genomic_DNA"/>
</dbReference>
<feature type="domain" description="Bacteriophage tail tape measure N-terminal" evidence="2">
    <location>
        <begin position="83"/>
        <end position="203"/>
    </location>
</feature>
<keyword evidence="1" id="KW-0175">Coiled coil</keyword>
<keyword evidence="4" id="KW-1185">Reference proteome</keyword>
<evidence type="ECO:0000259" key="2">
    <source>
        <dbReference type="Pfam" id="PF06791"/>
    </source>
</evidence>
<dbReference type="STRING" id="1921510.BSL82_01305"/>
<reference evidence="4" key="1">
    <citation type="submission" date="2016-11" db="EMBL/GenBank/DDBJ databases">
        <title>Complete Genome Sequence of alachlor-degrading Sphingomonas sp. strain JJ-A5.</title>
        <authorList>
            <person name="Lee H."/>
            <person name="Ka J.-O."/>
        </authorList>
    </citation>
    <scope>NUCLEOTIDE SEQUENCE [LARGE SCALE GENOMIC DNA]</scope>
    <source>
        <strain evidence="4">JJ-A5</strain>
    </source>
</reference>
<accession>A0A1L3ZR47</accession>
<feature type="coiled-coil region" evidence="1">
    <location>
        <begin position="382"/>
        <end position="433"/>
    </location>
</feature>
<dbReference type="RefSeq" id="WP_072595677.1">
    <property type="nucleotide sequence ID" value="NZ_CP018221.1"/>
</dbReference>
<gene>
    <name evidence="3" type="ORF">BSL82_01305</name>
</gene>
<dbReference type="Proteomes" id="UP000182063">
    <property type="component" value="Chromosome"/>
</dbReference>
<name>A0A1L3ZR47_9SPHN</name>
<feature type="coiled-coil region" evidence="1">
    <location>
        <begin position="889"/>
        <end position="923"/>
    </location>
</feature>
<dbReference type="OrthoDB" id="7580618at2"/>
<protein>
    <recommendedName>
        <fullName evidence="2">Bacteriophage tail tape measure N-terminal domain-containing protein</fullName>
    </recommendedName>
</protein>
<proteinExistence type="predicted"/>
<dbReference type="KEGG" id="sphj:BSL82_01305"/>